<comment type="caution">
    <text evidence="2">The sequence shown here is derived from an EMBL/GenBank/DDBJ whole genome shotgun (WGS) entry which is preliminary data.</text>
</comment>
<proteinExistence type="predicted"/>
<dbReference type="RefSeq" id="WP_131526622.1">
    <property type="nucleotide sequence ID" value="NZ_SJSO01000001.1"/>
</dbReference>
<dbReference type="Proteomes" id="UP000293925">
    <property type="component" value="Unassembled WGS sequence"/>
</dbReference>
<feature type="transmembrane region" description="Helical" evidence="1">
    <location>
        <begin position="60"/>
        <end position="78"/>
    </location>
</feature>
<keyword evidence="1" id="KW-1133">Transmembrane helix</keyword>
<evidence type="ECO:0000313" key="2">
    <source>
        <dbReference type="EMBL" id="TCD29691.1"/>
    </source>
</evidence>
<evidence type="ECO:0000313" key="3">
    <source>
        <dbReference type="Proteomes" id="UP000293925"/>
    </source>
</evidence>
<feature type="transmembrane region" description="Helical" evidence="1">
    <location>
        <begin position="98"/>
        <end position="117"/>
    </location>
</feature>
<reference evidence="2 3" key="1">
    <citation type="submission" date="2019-02" db="EMBL/GenBank/DDBJ databases">
        <title>Pedobacter sp. RP-3-21 sp. nov., isolated from Arctic soil.</title>
        <authorList>
            <person name="Dahal R.H."/>
        </authorList>
    </citation>
    <scope>NUCLEOTIDE SEQUENCE [LARGE SCALE GENOMIC DNA]</scope>
    <source>
        <strain evidence="2 3">RP-3-21</strain>
    </source>
</reference>
<feature type="transmembrane region" description="Helical" evidence="1">
    <location>
        <begin position="12"/>
        <end position="30"/>
    </location>
</feature>
<gene>
    <name evidence="2" type="ORF">EZ456_01350</name>
</gene>
<evidence type="ECO:0000256" key="1">
    <source>
        <dbReference type="SAM" id="Phobius"/>
    </source>
</evidence>
<dbReference type="OrthoDB" id="894278at2"/>
<protein>
    <submittedName>
        <fullName evidence="2">Uncharacterized protein</fullName>
    </submittedName>
</protein>
<name>A0A4R0QBK9_9SPHI</name>
<keyword evidence="1" id="KW-0812">Transmembrane</keyword>
<feature type="transmembrane region" description="Helical" evidence="1">
    <location>
        <begin position="123"/>
        <end position="140"/>
    </location>
</feature>
<sequence length="154" mass="18119">MKNSLLIPNKYKVIGWVIFLVFCILGFFCLTKEFRIPGFQIYSLKYINEHSPINFADYNLTNEFAILGITIGLLMVMFSKERIEDEYIAVLRLKSLQWAVLVSYVLLLAINFCFYGLSFLMILVYNIWTIPIVFLAKFNYSLHRLRKEGFSDEK</sequence>
<accession>A0A4R0QBK9</accession>
<keyword evidence="1" id="KW-0472">Membrane</keyword>
<dbReference type="AlphaFoldDB" id="A0A4R0QBK9"/>
<dbReference type="EMBL" id="SJSO01000001">
    <property type="protein sequence ID" value="TCD29691.1"/>
    <property type="molecule type" value="Genomic_DNA"/>
</dbReference>
<keyword evidence="3" id="KW-1185">Reference proteome</keyword>
<organism evidence="2 3">
    <name type="scientific">Pedobacter psychrodurus</name>
    <dbReference type="NCBI Taxonomy" id="2530456"/>
    <lineage>
        <taxon>Bacteria</taxon>
        <taxon>Pseudomonadati</taxon>
        <taxon>Bacteroidota</taxon>
        <taxon>Sphingobacteriia</taxon>
        <taxon>Sphingobacteriales</taxon>
        <taxon>Sphingobacteriaceae</taxon>
        <taxon>Pedobacter</taxon>
    </lineage>
</organism>